<keyword evidence="6" id="KW-1185">Reference proteome</keyword>
<name>A0A4Q7ME09_9MICO</name>
<keyword evidence="1" id="KW-0540">Nuclease</keyword>
<dbReference type="GO" id="GO:0005829">
    <property type="term" value="C:cytosol"/>
    <property type="evidence" value="ECO:0007669"/>
    <property type="project" value="TreeGrafter"/>
</dbReference>
<keyword evidence="2" id="KW-0378">Hydrolase</keyword>
<evidence type="ECO:0000256" key="2">
    <source>
        <dbReference type="ARBA" id="ARBA00022801"/>
    </source>
</evidence>
<dbReference type="InterPro" id="IPR013520">
    <property type="entry name" value="Ribonucl_H"/>
</dbReference>
<dbReference type="PANTHER" id="PTHR30231:SF4">
    <property type="entry name" value="PROTEIN NEN2"/>
    <property type="match status" value="1"/>
</dbReference>
<evidence type="ECO:0000256" key="1">
    <source>
        <dbReference type="ARBA" id="ARBA00022722"/>
    </source>
</evidence>
<dbReference type="RefSeq" id="WP_130352896.1">
    <property type="nucleotide sequence ID" value="NZ_SGWY01000002.1"/>
</dbReference>
<dbReference type="AlphaFoldDB" id="A0A4Q7ME09"/>
<organism evidence="5 6">
    <name type="scientific">Agromyces ramosus</name>
    <dbReference type="NCBI Taxonomy" id="33879"/>
    <lineage>
        <taxon>Bacteria</taxon>
        <taxon>Bacillati</taxon>
        <taxon>Actinomycetota</taxon>
        <taxon>Actinomycetes</taxon>
        <taxon>Micrococcales</taxon>
        <taxon>Microbacteriaceae</taxon>
        <taxon>Agromyces</taxon>
    </lineage>
</organism>
<dbReference type="GO" id="GO:0008408">
    <property type="term" value="F:3'-5' exonuclease activity"/>
    <property type="evidence" value="ECO:0007669"/>
    <property type="project" value="TreeGrafter"/>
</dbReference>
<proteinExistence type="predicted"/>
<dbReference type="NCBIfam" id="NF005927">
    <property type="entry name" value="PRK07942.1"/>
    <property type="match status" value="1"/>
</dbReference>
<dbReference type="OrthoDB" id="9791657at2"/>
<dbReference type="PANTHER" id="PTHR30231">
    <property type="entry name" value="DNA POLYMERASE III SUBUNIT EPSILON"/>
    <property type="match status" value="1"/>
</dbReference>
<dbReference type="Pfam" id="PF00929">
    <property type="entry name" value="RNase_T"/>
    <property type="match status" value="1"/>
</dbReference>
<dbReference type="GO" id="GO:0003676">
    <property type="term" value="F:nucleic acid binding"/>
    <property type="evidence" value="ECO:0007669"/>
    <property type="project" value="InterPro"/>
</dbReference>
<dbReference type="InterPro" id="IPR036397">
    <property type="entry name" value="RNaseH_sf"/>
</dbReference>
<evidence type="ECO:0000256" key="3">
    <source>
        <dbReference type="ARBA" id="ARBA00022839"/>
    </source>
</evidence>
<evidence type="ECO:0000313" key="5">
    <source>
        <dbReference type="EMBL" id="RZS66294.1"/>
    </source>
</evidence>
<dbReference type="InterPro" id="IPR012337">
    <property type="entry name" value="RNaseH-like_sf"/>
</dbReference>
<dbReference type="SMART" id="SM00479">
    <property type="entry name" value="EXOIII"/>
    <property type="match status" value="1"/>
</dbReference>
<keyword evidence="3" id="KW-0269">Exonuclease</keyword>
<reference evidence="5 6" key="1">
    <citation type="submission" date="2019-02" db="EMBL/GenBank/DDBJ databases">
        <title>Genomic Encyclopedia of Type Strains, Phase IV (KMG-IV): sequencing the most valuable type-strain genomes for metagenomic binning, comparative biology and taxonomic classification.</title>
        <authorList>
            <person name="Goeker M."/>
        </authorList>
    </citation>
    <scope>NUCLEOTIDE SEQUENCE [LARGE SCALE GENOMIC DNA]</scope>
    <source>
        <strain evidence="5 6">DSM 43045</strain>
    </source>
</reference>
<evidence type="ECO:0000259" key="4">
    <source>
        <dbReference type="SMART" id="SM00479"/>
    </source>
</evidence>
<dbReference type="SUPFAM" id="SSF53098">
    <property type="entry name" value="Ribonuclease H-like"/>
    <property type="match status" value="1"/>
</dbReference>
<protein>
    <submittedName>
        <fullName evidence="5">DNA polymerase-3 subunit epsilon</fullName>
    </submittedName>
</protein>
<evidence type="ECO:0000313" key="6">
    <source>
        <dbReference type="Proteomes" id="UP000293289"/>
    </source>
</evidence>
<gene>
    <name evidence="5" type="ORF">EV187_2015</name>
</gene>
<comment type="caution">
    <text evidence="5">The sequence shown here is derived from an EMBL/GenBank/DDBJ whole genome shotgun (WGS) entry which is preliminary data.</text>
</comment>
<dbReference type="Proteomes" id="UP000293289">
    <property type="component" value="Unassembled WGS sequence"/>
</dbReference>
<sequence>MDATSSARWADELAVFDLETTGIDVDTCRIVTAHVGVIGVDGEVLERREWLVDPGVEIPTAASLIHGVTTERARLEGVPAVGAVAEIIAALADAAARGLPIVAYNAAYDLTLLEREAERYGHAPLPGPGPVIDPLVIDKAVDRYRRGKRTLTAAAEHYGVALPNAHDAGADAVAAGRVAQAIVRAFPELAAVAVGDLHARQVEWCREQAESYQAYRRANGEPGFTTTGAWPVRRAVATATAAAAAPAATSTAVLDLALPEPASVDMLF</sequence>
<dbReference type="EMBL" id="SGWY01000002">
    <property type="protein sequence ID" value="RZS66294.1"/>
    <property type="molecule type" value="Genomic_DNA"/>
</dbReference>
<feature type="domain" description="Exonuclease" evidence="4">
    <location>
        <begin position="12"/>
        <end position="188"/>
    </location>
</feature>
<accession>A0A4Q7ME09</accession>
<dbReference type="Gene3D" id="3.30.420.10">
    <property type="entry name" value="Ribonuclease H-like superfamily/Ribonuclease H"/>
    <property type="match status" value="1"/>
</dbReference>
<dbReference type="CDD" id="cd06127">
    <property type="entry name" value="DEDDh"/>
    <property type="match status" value="1"/>
</dbReference>